<name>A0ABN1DQJ5_9GAMM</name>
<dbReference type="InterPro" id="IPR013424">
    <property type="entry name" value="Ice-binding_C"/>
</dbReference>
<feature type="domain" description="Ice-binding protein C-terminal" evidence="2">
    <location>
        <begin position="140"/>
        <end position="161"/>
    </location>
</feature>
<sequence length="162" mass="17587">MLKSILFAVATVVLSSFALPQTAQATPIITQDFLFEDGSLLGTLSVDINNIDEEGNVLEWEVFQLFGVDIAFAALFVAEFDPSDLFAGFSFLTFDVSDVGNILAFQGFWDTDFGYMDVFTTAGDFVVDTNFVLSAASVNVPEPGTMFLLLASVGGLLLRRRV</sequence>
<gene>
    <name evidence="3" type="ORF">GCM10009098_16620</name>
</gene>
<dbReference type="NCBIfam" id="TIGR02595">
    <property type="entry name" value="PEP_CTERM"/>
    <property type="match status" value="1"/>
</dbReference>
<keyword evidence="1" id="KW-0732">Signal</keyword>
<comment type="caution">
    <text evidence="3">The sequence shown here is derived from an EMBL/GenBank/DDBJ whole genome shotgun (WGS) entry which is preliminary data.</text>
</comment>
<accession>A0ABN1DQJ5</accession>
<protein>
    <recommendedName>
        <fullName evidence="2">Ice-binding protein C-terminal domain-containing protein</fullName>
    </recommendedName>
</protein>
<evidence type="ECO:0000259" key="2">
    <source>
        <dbReference type="Pfam" id="PF07589"/>
    </source>
</evidence>
<feature type="signal peptide" evidence="1">
    <location>
        <begin position="1"/>
        <end position="25"/>
    </location>
</feature>
<evidence type="ECO:0000313" key="3">
    <source>
        <dbReference type="EMBL" id="GAA0549631.1"/>
    </source>
</evidence>
<dbReference type="EMBL" id="BAAAEO010000002">
    <property type="protein sequence ID" value="GAA0549631.1"/>
    <property type="molecule type" value="Genomic_DNA"/>
</dbReference>
<dbReference type="Proteomes" id="UP001501169">
    <property type="component" value="Unassembled WGS sequence"/>
</dbReference>
<proteinExistence type="predicted"/>
<dbReference type="Pfam" id="PF07589">
    <property type="entry name" value="PEP-CTERM"/>
    <property type="match status" value="1"/>
</dbReference>
<evidence type="ECO:0000313" key="4">
    <source>
        <dbReference type="Proteomes" id="UP001501169"/>
    </source>
</evidence>
<keyword evidence="4" id="KW-1185">Reference proteome</keyword>
<evidence type="ECO:0000256" key="1">
    <source>
        <dbReference type="SAM" id="SignalP"/>
    </source>
</evidence>
<dbReference type="RefSeq" id="WP_226766577.1">
    <property type="nucleotide sequence ID" value="NZ_BAAAEO010000002.1"/>
</dbReference>
<feature type="chain" id="PRO_5046061263" description="Ice-binding protein C-terminal domain-containing protein" evidence="1">
    <location>
        <begin position="26"/>
        <end position="162"/>
    </location>
</feature>
<organism evidence="3 4">
    <name type="scientific">Rheinheimera aquimaris</name>
    <dbReference type="NCBI Taxonomy" id="412437"/>
    <lineage>
        <taxon>Bacteria</taxon>
        <taxon>Pseudomonadati</taxon>
        <taxon>Pseudomonadota</taxon>
        <taxon>Gammaproteobacteria</taxon>
        <taxon>Chromatiales</taxon>
        <taxon>Chromatiaceae</taxon>
        <taxon>Rheinheimera</taxon>
    </lineage>
</organism>
<reference evidence="3 4" key="1">
    <citation type="journal article" date="2019" name="Int. J. Syst. Evol. Microbiol.">
        <title>The Global Catalogue of Microorganisms (GCM) 10K type strain sequencing project: providing services to taxonomists for standard genome sequencing and annotation.</title>
        <authorList>
            <consortium name="The Broad Institute Genomics Platform"/>
            <consortium name="The Broad Institute Genome Sequencing Center for Infectious Disease"/>
            <person name="Wu L."/>
            <person name="Ma J."/>
        </authorList>
    </citation>
    <scope>NUCLEOTIDE SEQUENCE [LARGE SCALE GENOMIC DNA]</scope>
    <source>
        <strain evidence="3 4">JCM 14331</strain>
    </source>
</reference>